<evidence type="ECO:0000256" key="2">
    <source>
        <dbReference type="ARBA" id="ARBA00007998"/>
    </source>
</evidence>
<feature type="transmembrane region" description="Helical" evidence="8">
    <location>
        <begin position="40"/>
        <end position="59"/>
    </location>
</feature>
<protein>
    <submittedName>
        <fullName evidence="9">GerAB/ArcD/ProY family transporter</fullName>
    </submittedName>
</protein>
<dbReference type="Proteomes" id="UP001596113">
    <property type="component" value="Unassembled WGS sequence"/>
</dbReference>
<dbReference type="PANTHER" id="PTHR34975">
    <property type="entry name" value="SPORE GERMINATION PROTEIN A2"/>
    <property type="match status" value="1"/>
</dbReference>
<evidence type="ECO:0000256" key="6">
    <source>
        <dbReference type="ARBA" id="ARBA00022989"/>
    </source>
</evidence>
<keyword evidence="10" id="KW-1185">Reference proteome</keyword>
<evidence type="ECO:0000256" key="4">
    <source>
        <dbReference type="ARBA" id="ARBA00022544"/>
    </source>
</evidence>
<comment type="subcellular location">
    <subcellularLocation>
        <location evidence="1">Membrane</location>
        <topology evidence="1">Multi-pass membrane protein</topology>
    </subcellularLocation>
</comment>
<evidence type="ECO:0000313" key="9">
    <source>
        <dbReference type="EMBL" id="MFC5403875.1"/>
    </source>
</evidence>
<evidence type="ECO:0000313" key="10">
    <source>
        <dbReference type="Proteomes" id="UP001596113"/>
    </source>
</evidence>
<comment type="similarity">
    <text evidence="2">Belongs to the amino acid-polyamine-organocation (APC) superfamily. Spore germination protein (SGP) (TC 2.A.3.9) family.</text>
</comment>
<feature type="transmembrane region" description="Helical" evidence="8">
    <location>
        <begin position="385"/>
        <end position="406"/>
    </location>
</feature>
<feature type="transmembrane region" description="Helical" evidence="8">
    <location>
        <begin position="217"/>
        <end position="242"/>
    </location>
</feature>
<dbReference type="PANTHER" id="PTHR34975:SF2">
    <property type="entry name" value="SPORE GERMINATION PROTEIN A2"/>
    <property type="match status" value="1"/>
</dbReference>
<feature type="transmembrane region" description="Helical" evidence="8">
    <location>
        <begin position="332"/>
        <end position="353"/>
    </location>
</feature>
<keyword evidence="3" id="KW-0813">Transport</keyword>
<feature type="transmembrane region" description="Helical" evidence="8">
    <location>
        <begin position="71"/>
        <end position="94"/>
    </location>
</feature>
<keyword evidence="7 8" id="KW-0472">Membrane</keyword>
<feature type="transmembrane region" description="Helical" evidence="8">
    <location>
        <begin position="300"/>
        <end position="320"/>
    </location>
</feature>
<keyword evidence="4" id="KW-0309">Germination</keyword>
<keyword evidence="6 8" id="KW-1133">Transmembrane helix</keyword>
<evidence type="ECO:0000256" key="5">
    <source>
        <dbReference type="ARBA" id="ARBA00022692"/>
    </source>
</evidence>
<reference evidence="10" key="1">
    <citation type="journal article" date="2019" name="Int. J. Syst. Evol. Microbiol.">
        <title>The Global Catalogue of Microorganisms (GCM) 10K type strain sequencing project: providing services to taxonomists for standard genome sequencing and annotation.</title>
        <authorList>
            <consortium name="The Broad Institute Genomics Platform"/>
            <consortium name="The Broad Institute Genome Sequencing Center for Infectious Disease"/>
            <person name="Wu L."/>
            <person name="Ma J."/>
        </authorList>
    </citation>
    <scope>NUCLEOTIDE SEQUENCE [LARGE SCALE GENOMIC DNA]</scope>
    <source>
        <strain evidence="10">CGMCC 1.18575</strain>
    </source>
</reference>
<feature type="transmembrane region" description="Helical" evidence="8">
    <location>
        <begin position="114"/>
        <end position="132"/>
    </location>
</feature>
<feature type="transmembrane region" description="Helical" evidence="8">
    <location>
        <begin position="144"/>
        <end position="161"/>
    </location>
</feature>
<comment type="caution">
    <text evidence="9">The sequence shown here is derived from an EMBL/GenBank/DDBJ whole genome shotgun (WGS) entry which is preliminary data.</text>
</comment>
<gene>
    <name evidence="9" type="ORF">ACFPOF_14110</name>
</gene>
<evidence type="ECO:0000256" key="7">
    <source>
        <dbReference type="ARBA" id="ARBA00023136"/>
    </source>
</evidence>
<sequence>MSKQAISSRQMAWLLAAFIYKAFDNIGWQLAKAAGHDAIFSYAAAIMYAFLIAFLFYTLSRKFPGKNVFEISFIVAGRFGGAAINAILLLQIWFVFVRDVSYSTSFISNVLLRFTQPEILILLFVLVMIYYGKTSIEVAARVNEFIFISFAFVFLLFPLLLSNEISASQWEPVFTQPPAQVLLTNVYGAVQFGDMFLFGAFLHMLQNSRMLHASLRHGMAIAAFGLSLTTIIIIAVFGAPIFEKLTYPGFNLSTQMHITDFLDRLEIYLYVFYLPLLLFNSVVTFLAFQHGVTSFLKGSNPIVFSRSLGWLLMLTLLVAFRNQSELCNFYQYAYPVFQIAVQPLIIILFFVLAMRFKADPANEAEERRPENKSDKGRMRLSVRGWMRLTHLSVGATVFLVVLGMWLATDFPWVGNACLLAYGLSLLFIVFSTYKEMKSA</sequence>
<proteinExistence type="inferred from homology"/>
<organism evidence="9 10">
    <name type="scientific">Cohnella soli</name>
    <dbReference type="NCBI Taxonomy" id="425005"/>
    <lineage>
        <taxon>Bacteria</taxon>
        <taxon>Bacillati</taxon>
        <taxon>Bacillota</taxon>
        <taxon>Bacilli</taxon>
        <taxon>Bacillales</taxon>
        <taxon>Paenibacillaceae</taxon>
        <taxon>Cohnella</taxon>
    </lineage>
</organism>
<feature type="transmembrane region" description="Helical" evidence="8">
    <location>
        <begin position="267"/>
        <end position="288"/>
    </location>
</feature>
<dbReference type="Pfam" id="PF03845">
    <property type="entry name" value="Spore_permease"/>
    <property type="match status" value="1"/>
</dbReference>
<evidence type="ECO:0000256" key="3">
    <source>
        <dbReference type="ARBA" id="ARBA00022448"/>
    </source>
</evidence>
<dbReference type="InterPro" id="IPR004761">
    <property type="entry name" value="Spore_GerAB"/>
</dbReference>
<evidence type="ECO:0000256" key="8">
    <source>
        <dbReference type="SAM" id="Phobius"/>
    </source>
</evidence>
<accession>A0ABW0HU12</accession>
<feature type="transmembrane region" description="Helical" evidence="8">
    <location>
        <begin position="181"/>
        <end position="205"/>
    </location>
</feature>
<keyword evidence="5 8" id="KW-0812">Transmembrane</keyword>
<feature type="transmembrane region" description="Helical" evidence="8">
    <location>
        <begin position="412"/>
        <end position="433"/>
    </location>
</feature>
<name>A0ABW0HU12_9BACL</name>
<evidence type="ECO:0000256" key="1">
    <source>
        <dbReference type="ARBA" id="ARBA00004141"/>
    </source>
</evidence>
<dbReference type="RefSeq" id="WP_378133643.1">
    <property type="nucleotide sequence ID" value="NZ_JBHSMI010000025.1"/>
</dbReference>
<dbReference type="EMBL" id="JBHSMI010000025">
    <property type="protein sequence ID" value="MFC5403875.1"/>
    <property type="molecule type" value="Genomic_DNA"/>
</dbReference>